<organism evidence="2 3">
    <name type="scientific">Populus alba x Populus x berolinensis</name>
    <dbReference type="NCBI Taxonomy" id="444605"/>
    <lineage>
        <taxon>Eukaryota</taxon>
        <taxon>Viridiplantae</taxon>
        <taxon>Streptophyta</taxon>
        <taxon>Embryophyta</taxon>
        <taxon>Tracheophyta</taxon>
        <taxon>Spermatophyta</taxon>
        <taxon>Magnoliopsida</taxon>
        <taxon>eudicotyledons</taxon>
        <taxon>Gunneridae</taxon>
        <taxon>Pentapetalae</taxon>
        <taxon>rosids</taxon>
        <taxon>fabids</taxon>
        <taxon>Malpighiales</taxon>
        <taxon>Salicaceae</taxon>
        <taxon>Saliceae</taxon>
        <taxon>Populus</taxon>
    </lineage>
</organism>
<dbReference type="AlphaFoldDB" id="A0AAD6LCE5"/>
<feature type="transmembrane region" description="Helical" evidence="1">
    <location>
        <begin position="28"/>
        <end position="46"/>
    </location>
</feature>
<sequence length="47" mass="5445">MGSGILSLKFILTFWLIYRTQNLNLKLVCFKFWMLCGLVIIMIGAFS</sequence>
<accession>A0AAD6LCE5</accession>
<keyword evidence="3" id="KW-1185">Reference proteome</keyword>
<keyword evidence="1" id="KW-0812">Transmembrane</keyword>
<gene>
    <name evidence="2" type="ORF">NC653_039865</name>
</gene>
<evidence type="ECO:0000313" key="3">
    <source>
        <dbReference type="Proteomes" id="UP001164929"/>
    </source>
</evidence>
<reference evidence="2 3" key="1">
    <citation type="journal article" date="2023" name="Mol. Ecol. Resour.">
        <title>Chromosome-level genome assembly of a triploid poplar Populus alba 'Berolinensis'.</title>
        <authorList>
            <person name="Chen S."/>
            <person name="Yu Y."/>
            <person name="Wang X."/>
            <person name="Wang S."/>
            <person name="Zhang T."/>
            <person name="Zhou Y."/>
            <person name="He R."/>
            <person name="Meng N."/>
            <person name="Wang Y."/>
            <person name="Liu W."/>
            <person name="Liu Z."/>
            <person name="Liu J."/>
            <person name="Guo Q."/>
            <person name="Huang H."/>
            <person name="Sederoff R.R."/>
            <person name="Wang G."/>
            <person name="Qu G."/>
            <person name="Chen S."/>
        </authorList>
    </citation>
    <scope>NUCLEOTIDE SEQUENCE [LARGE SCALE GENOMIC DNA]</scope>
    <source>
        <strain evidence="2">SC-2020</strain>
    </source>
</reference>
<proteinExistence type="predicted"/>
<keyword evidence="1" id="KW-0472">Membrane</keyword>
<name>A0AAD6LCE5_9ROSI</name>
<dbReference type="Proteomes" id="UP001164929">
    <property type="component" value="Chromosome 18"/>
</dbReference>
<evidence type="ECO:0000313" key="2">
    <source>
        <dbReference type="EMBL" id="KAJ6958024.1"/>
    </source>
</evidence>
<keyword evidence="1" id="KW-1133">Transmembrane helix</keyword>
<dbReference type="EMBL" id="JAQIZT010000018">
    <property type="protein sequence ID" value="KAJ6958024.1"/>
    <property type="molecule type" value="Genomic_DNA"/>
</dbReference>
<evidence type="ECO:0000256" key="1">
    <source>
        <dbReference type="SAM" id="Phobius"/>
    </source>
</evidence>
<comment type="caution">
    <text evidence="2">The sequence shown here is derived from an EMBL/GenBank/DDBJ whole genome shotgun (WGS) entry which is preliminary data.</text>
</comment>
<protein>
    <submittedName>
        <fullName evidence="2">Uncharacterized protein</fullName>
    </submittedName>
</protein>